<accession>A0ABR4WE09</accession>
<dbReference type="InterPro" id="IPR005119">
    <property type="entry name" value="LysR_subst-bd"/>
</dbReference>
<evidence type="ECO:0000313" key="7">
    <source>
        <dbReference type="Proteomes" id="UP000029443"/>
    </source>
</evidence>
<dbReference type="InterPro" id="IPR036390">
    <property type="entry name" value="WH_DNA-bd_sf"/>
</dbReference>
<keyword evidence="3" id="KW-0238">DNA-binding</keyword>
<name>A0ABR4WE09_9GAMM</name>
<dbReference type="Pfam" id="PF03466">
    <property type="entry name" value="LysR_substrate"/>
    <property type="match status" value="1"/>
</dbReference>
<proteinExistence type="inferred from homology"/>
<dbReference type="InterPro" id="IPR058163">
    <property type="entry name" value="LysR-type_TF_proteobact-type"/>
</dbReference>
<comment type="caution">
    <text evidence="6">The sequence shown here is derived from an EMBL/GenBank/DDBJ whole genome shotgun (WGS) entry which is preliminary data.</text>
</comment>
<dbReference type="PROSITE" id="PS50931">
    <property type="entry name" value="HTH_LYSR"/>
    <property type="match status" value="1"/>
</dbReference>
<keyword evidence="2" id="KW-0805">Transcription regulation</keyword>
<evidence type="ECO:0000256" key="3">
    <source>
        <dbReference type="ARBA" id="ARBA00023125"/>
    </source>
</evidence>
<dbReference type="RefSeq" id="WP_035246455.1">
    <property type="nucleotide sequence ID" value="NZ_ARXU01000004.1"/>
</dbReference>
<comment type="similarity">
    <text evidence="1">Belongs to the LysR transcriptional regulatory family.</text>
</comment>
<dbReference type="EMBL" id="ARXU01000004">
    <property type="protein sequence ID" value="KGD61487.1"/>
    <property type="molecule type" value="Genomic_DNA"/>
</dbReference>
<sequence length="295" mass="33026">MRRPLPNLNFLMTFEAAARQLSFKQAAKQLHITPSAVSQQIQQLEESLGVTLFERHNRALTLTEEGTRYLNQIQPHLKGLRRATLALTTPLHSRLRVSMMPPVAARVVLPGMETFREQHPEVELEVETNLANMDLQQGSFDLAIRYGQPPWPGLSHEKLAEVMIQVFTPNGFTDRYGLAGNVQAMTRVPLVHMTGRPQAWQHWFNQLGLPEPEGPQYYVDDYPAAIQAAETLGAALALYPVEYSLVQSGRVEAPFPPLGPLDNAIYAVYPDNAELPKGGRSFIDWLKTRLATLPA</sequence>
<evidence type="ECO:0000313" key="6">
    <source>
        <dbReference type="EMBL" id="KGD61487.1"/>
    </source>
</evidence>
<dbReference type="InterPro" id="IPR000847">
    <property type="entry name" value="LysR_HTH_N"/>
</dbReference>
<evidence type="ECO:0000256" key="4">
    <source>
        <dbReference type="ARBA" id="ARBA00023163"/>
    </source>
</evidence>
<dbReference type="SUPFAM" id="SSF46785">
    <property type="entry name" value="Winged helix' DNA-binding domain"/>
    <property type="match status" value="1"/>
</dbReference>
<feature type="domain" description="HTH lysR-type" evidence="5">
    <location>
        <begin position="6"/>
        <end position="63"/>
    </location>
</feature>
<dbReference type="InterPro" id="IPR036388">
    <property type="entry name" value="WH-like_DNA-bd_sf"/>
</dbReference>
<dbReference type="Proteomes" id="UP000029443">
    <property type="component" value="Unassembled WGS sequence"/>
</dbReference>
<dbReference type="SUPFAM" id="SSF53850">
    <property type="entry name" value="Periplasmic binding protein-like II"/>
    <property type="match status" value="1"/>
</dbReference>
<dbReference type="PANTHER" id="PTHR30537:SF79">
    <property type="entry name" value="TRANSCRIPTIONAL REGULATOR-RELATED"/>
    <property type="match status" value="1"/>
</dbReference>
<dbReference type="Pfam" id="PF00126">
    <property type="entry name" value="HTH_1"/>
    <property type="match status" value="1"/>
</dbReference>
<evidence type="ECO:0000256" key="1">
    <source>
        <dbReference type="ARBA" id="ARBA00009437"/>
    </source>
</evidence>
<evidence type="ECO:0000259" key="5">
    <source>
        <dbReference type="PROSITE" id="PS50931"/>
    </source>
</evidence>
<gene>
    <name evidence="6" type="ORF">T9A_01436</name>
</gene>
<dbReference type="PANTHER" id="PTHR30537">
    <property type="entry name" value="HTH-TYPE TRANSCRIPTIONAL REGULATOR"/>
    <property type="match status" value="1"/>
</dbReference>
<reference evidence="6 7" key="1">
    <citation type="submission" date="2012-09" db="EMBL/GenBank/DDBJ databases">
        <title>Genome Sequence of alkane-degrading Bacterium Alcanivorax jadensis T9.</title>
        <authorList>
            <person name="Lai Q."/>
            <person name="Shao Z."/>
        </authorList>
    </citation>
    <scope>NUCLEOTIDE SEQUENCE [LARGE SCALE GENOMIC DNA]</scope>
    <source>
        <strain evidence="6 7">T9</strain>
    </source>
</reference>
<evidence type="ECO:0000256" key="2">
    <source>
        <dbReference type="ARBA" id="ARBA00023015"/>
    </source>
</evidence>
<keyword evidence="7" id="KW-1185">Reference proteome</keyword>
<keyword evidence="4" id="KW-0804">Transcription</keyword>
<organism evidence="6 7">
    <name type="scientific">Alcanivorax jadensis T9</name>
    <dbReference type="NCBI Taxonomy" id="1177181"/>
    <lineage>
        <taxon>Bacteria</taxon>
        <taxon>Pseudomonadati</taxon>
        <taxon>Pseudomonadota</taxon>
        <taxon>Gammaproteobacteria</taxon>
        <taxon>Oceanospirillales</taxon>
        <taxon>Alcanivoracaceae</taxon>
        <taxon>Alcanivorax</taxon>
    </lineage>
</organism>
<protein>
    <submittedName>
        <fullName evidence="6">Glycine cleavage operon activator</fullName>
    </submittedName>
</protein>
<dbReference type="Gene3D" id="1.10.10.10">
    <property type="entry name" value="Winged helix-like DNA-binding domain superfamily/Winged helix DNA-binding domain"/>
    <property type="match status" value="1"/>
</dbReference>
<dbReference type="PRINTS" id="PR00039">
    <property type="entry name" value="HTHLYSR"/>
</dbReference>
<dbReference type="Gene3D" id="3.40.190.10">
    <property type="entry name" value="Periplasmic binding protein-like II"/>
    <property type="match status" value="2"/>
</dbReference>